<sequence length="351" mass="40802">MASSLNNDTSMRSLRFLIWSGQEDTRWLNIYLRQTCSDLGFEAHWAEGEKTESEIEDCLDVNPTHVFAIADDLGDFTTNINDKHVAYHELLYMAKHCERRGIHCTVFTCGNIYTYDDRHQSGDPRFTGFTEEDRPNYERVASNNTADFVFGAVSDISHTRKVLNDQCLVFRIRLPIFKEDCMGNYTTYMLRRCWFHVKHDMRLEFGDHRAPNVPNSYSVMHELLHAAVFLAVREVKGTFNLVNPGTMIRRDMLQILAQEMGPLLLRLELSFERDKAEGSEEPGSEWNKQDYMPDCRLSTIKLTQTLRIWDYPEIPDVKEAYRASIVRMKAAGNHFQLADDRQENILRGEHT</sequence>
<dbReference type="AlphaFoldDB" id="A0A8H5WDI4"/>
<reference evidence="1 2" key="1">
    <citation type="submission" date="2020-05" db="EMBL/GenBank/DDBJ databases">
        <title>Identification and distribution of gene clusters putatively required for synthesis of sphingolipid metabolism inhibitors in phylogenetically diverse species of the filamentous fungus Fusarium.</title>
        <authorList>
            <person name="Kim H.-S."/>
            <person name="Busman M."/>
            <person name="Brown D.W."/>
            <person name="Divon H."/>
            <person name="Uhlig S."/>
            <person name="Proctor R.H."/>
        </authorList>
    </citation>
    <scope>NUCLEOTIDE SEQUENCE [LARGE SCALE GENOMIC DNA]</scope>
    <source>
        <strain evidence="1 2">NRRL 20693</strain>
    </source>
</reference>
<dbReference type="EMBL" id="JAAGWQ010000236">
    <property type="protein sequence ID" value="KAF5658487.1"/>
    <property type="molecule type" value="Genomic_DNA"/>
</dbReference>
<proteinExistence type="predicted"/>
<name>A0A8H5WDI4_FUSHE</name>
<dbReference type="OrthoDB" id="16464at2759"/>
<dbReference type="Proteomes" id="UP000567885">
    <property type="component" value="Unassembled WGS sequence"/>
</dbReference>
<dbReference type="Gene3D" id="3.40.50.720">
    <property type="entry name" value="NAD(P)-binding Rossmann-like Domain"/>
    <property type="match status" value="1"/>
</dbReference>
<keyword evidence="2" id="KW-1185">Reference proteome</keyword>
<evidence type="ECO:0000313" key="2">
    <source>
        <dbReference type="Proteomes" id="UP000567885"/>
    </source>
</evidence>
<accession>A0A8H5WDI4</accession>
<evidence type="ECO:0000313" key="1">
    <source>
        <dbReference type="EMBL" id="KAF5658487.1"/>
    </source>
</evidence>
<gene>
    <name evidence="1" type="ORF">FHETE_9844</name>
</gene>
<comment type="caution">
    <text evidence="1">The sequence shown here is derived from an EMBL/GenBank/DDBJ whole genome shotgun (WGS) entry which is preliminary data.</text>
</comment>
<protein>
    <submittedName>
        <fullName evidence="1">NRS ER</fullName>
    </submittedName>
</protein>
<organism evidence="1 2">
    <name type="scientific">Fusarium heterosporum</name>
    <dbReference type="NCBI Taxonomy" id="42747"/>
    <lineage>
        <taxon>Eukaryota</taxon>
        <taxon>Fungi</taxon>
        <taxon>Dikarya</taxon>
        <taxon>Ascomycota</taxon>
        <taxon>Pezizomycotina</taxon>
        <taxon>Sordariomycetes</taxon>
        <taxon>Hypocreomycetidae</taxon>
        <taxon>Hypocreales</taxon>
        <taxon>Nectriaceae</taxon>
        <taxon>Fusarium</taxon>
        <taxon>Fusarium heterosporum species complex</taxon>
    </lineage>
</organism>